<feature type="domain" description="MDMPI C-terminal" evidence="1">
    <location>
        <begin position="145"/>
        <end position="235"/>
    </location>
</feature>
<dbReference type="SUPFAM" id="SSF109854">
    <property type="entry name" value="DinB/YfiT-like putative metalloenzymes"/>
    <property type="match status" value="1"/>
</dbReference>
<dbReference type="Pfam" id="PF07398">
    <property type="entry name" value="MDMPI_C"/>
    <property type="match status" value="1"/>
</dbReference>
<proteinExistence type="predicted"/>
<dbReference type="GO" id="GO:0046872">
    <property type="term" value="F:metal ion binding"/>
    <property type="evidence" value="ECO:0007669"/>
    <property type="project" value="InterPro"/>
</dbReference>
<dbReference type="NCBIfam" id="TIGR03083">
    <property type="entry name" value="maleylpyruvate isomerase family mycothiol-dependent enzyme"/>
    <property type="match status" value="1"/>
</dbReference>
<accession>A0A327Z3E2</accession>
<evidence type="ECO:0000313" key="3">
    <source>
        <dbReference type="EMBL" id="RAK27625.1"/>
    </source>
</evidence>
<reference evidence="3 4" key="1">
    <citation type="submission" date="2018-06" db="EMBL/GenBank/DDBJ databases">
        <title>Genomic Encyclopedia of Type Strains, Phase III (KMG-III): the genomes of soil and plant-associated and newly described type strains.</title>
        <authorList>
            <person name="Whitman W."/>
        </authorList>
    </citation>
    <scope>NUCLEOTIDE SEQUENCE [LARGE SCALE GENOMIC DNA]</scope>
    <source>
        <strain evidence="3 4">CGMCC 4.7090</strain>
    </source>
</reference>
<dbReference type="GO" id="GO:0005886">
    <property type="term" value="C:plasma membrane"/>
    <property type="evidence" value="ECO:0007669"/>
    <property type="project" value="TreeGrafter"/>
</dbReference>
<dbReference type="AlphaFoldDB" id="A0A327Z3E2"/>
<sequence length="247" mass="27132">MRVDEYVETLRVDGLSLAAAAQHAGLTAPIAGCPGWLVRDLLTHLGGVHRWAAAHLRTQSPEPLPDNEFFTAPADDTTVLEWFRTGHHDLVETLKAANPAMHCWTFLPTRSPLAFWARRQAHETAIHRADVEATTCAVSSWTPAFAVDGVNELVKDLFAGSQRLATNPPTSIALSARDAGVAWTLMLDHTGLRVQDGFHPATLTIEGTASDLYLLLWNRTGLDRLDTTGDQQALETWRTKAKITRDP</sequence>
<dbReference type="PANTHER" id="PTHR40758:SF1">
    <property type="entry name" value="CONSERVED PROTEIN"/>
    <property type="match status" value="1"/>
</dbReference>
<feature type="domain" description="Mycothiol-dependent maleylpyruvate isomerase metal-binding" evidence="2">
    <location>
        <begin position="12"/>
        <end position="131"/>
    </location>
</feature>
<dbReference type="InterPro" id="IPR024344">
    <property type="entry name" value="MDMPI_metal-binding"/>
</dbReference>
<dbReference type="RefSeq" id="WP_111653741.1">
    <property type="nucleotide sequence ID" value="NZ_JACHWI010000008.1"/>
</dbReference>
<name>A0A327Z3E2_9ACTN</name>
<dbReference type="InterPro" id="IPR034660">
    <property type="entry name" value="DinB/YfiT-like"/>
</dbReference>
<organism evidence="3 4">
    <name type="scientific">Actinoplanes lutulentus</name>
    <dbReference type="NCBI Taxonomy" id="1287878"/>
    <lineage>
        <taxon>Bacteria</taxon>
        <taxon>Bacillati</taxon>
        <taxon>Actinomycetota</taxon>
        <taxon>Actinomycetes</taxon>
        <taxon>Micromonosporales</taxon>
        <taxon>Micromonosporaceae</taxon>
        <taxon>Actinoplanes</taxon>
    </lineage>
</organism>
<protein>
    <submittedName>
        <fullName evidence="3">Uncharacterized protein (TIGR03083 family)</fullName>
    </submittedName>
</protein>
<evidence type="ECO:0000259" key="2">
    <source>
        <dbReference type="Pfam" id="PF11716"/>
    </source>
</evidence>
<dbReference type="InterPro" id="IPR010872">
    <property type="entry name" value="MDMPI_C-term_domain"/>
</dbReference>
<dbReference type="Proteomes" id="UP000249341">
    <property type="component" value="Unassembled WGS sequence"/>
</dbReference>
<dbReference type="InterPro" id="IPR017517">
    <property type="entry name" value="Maleyloyr_isom"/>
</dbReference>
<evidence type="ECO:0000313" key="4">
    <source>
        <dbReference type="Proteomes" id="UP000249341"/>
    </source>
</evidence>
<keyword evidence="4" id="KW-1185">Reference proteome</keyword>
<dbReference type="EMBL" id="QLMJ01000022">
    <property type="protein sequence ID" value="RAK27625.1"/>
    <property type="molecule type" value="Genomic_DNA"/>
</dbReference>
<comment type="caution">
    <text evidence="3">The sequence shown here is derived from an EMBL/GenBank/DDBJ whole genome shotgun (WGS) entry which is preliminary data.</text>
</comment>
<dbReference type="PANTHER" id="PTHR40758">
    <property type="entry name" value="CONSERVED PROTEIN"/>
    <property type="match status" value="1"/>
</dbReference>
<evidence type="ECO:0000259" key="1">
    <source>
        <dbReference type="Pfam" id="PF07398"/>
    </source>
</evidence>
<gene>
    <name evidence="3" type="ORF">B0I29_1228</name>
</gene>
<dbReference type="Pfam" id="PF11716">
    <property type="entry name" value="MDMPI_N"/>
    <property type="match status" value="1"/>
</dbReference>
<dbReference type="OrthoDB" id="3671213at2"/>